<accession>E2Q849</accession>
<gene>
    <name evidence="2" type="ORF">SCLAV_0305</name>
</gene>
<organism evidence="2 3">
    <name type="scientific">Streptomyces clavuligerus</name>
    <dbReference type="NCBI Taxonomy" id="1901"/>
    <lineage>
        <taxon>Bacteria</taxon>
        <taxon>Bacillati</taxon>
        <taxon>Actinomycetota</taxon>
        <taxon>Actinomycetes</taxon>
        <taxon>Kitasatosporales</taxon>
        <taxon>Streptomycetaceae</taxon>
        <taxon>Streptomyces</taxon>
    </lineage>
</organism>
<dbReference type="AlphaFoldDB" id="E2Q849"/>
<feature type="region of interest" description="Disordered" evidence="1">
    <location>
        <begin position="58"/>
        <end position="83"/>
    </location>
</feature>
<dbReference type="STRING" id="1901.BB341_26250"/>
<dbReference type="EMBL" id="CM000913">
    <property type="protein sequence ID" value="EFG05381.1"/>
    <property type="molecule type" value="Genomic_DNA"/>
</dbReference>
<evidence type="ECO:0000256" key="1">
    <source>
        <dbReference type="SAM" id="MobiDB-lite"/>
    </source>
</evidence>
<keyword evidence="3" id="KW-1185">Reference proteome</keyword>
<name>E2Q849_STRCL</name>
<dbReference type="SUPFAM" id="SSF75011">
    <property type="entry name" value="3-carboxy-cis,cis-mucoante lactonizing enzyme"/>
    <property type="match status" value="1"/>
</dbReference>
<evidence type="ECO:0000313" key="2">
    <source>
        <dbReference type="EMBL" id="EFG05381.1"/>
    </source>
</evidence>
<reference evidence="2 3" key="1">
    <citation type="journal article" date="2010" name="Genome Biol. Evol.">
        <title>The sequence of a 1.8-mb bacterial linear plasmid reveals a rich evolutionary reservoir of secondary metabolic pathways.</title>
        <authorList>
            <person name="Medema M.H."/>
            <person name="Trefzer A."/>
            <person name="Kovalchuk A."/>
            <person name="van den Berg M."/>
            <person name="Mueller U."/>
            <person name="Heijne W."/>
            <person name="Wu L."/>
            <person name="Alam M.T."/>
            <person name="Ronning C.M."/>
            <person name="Nierman W.C."/>
            <person name="Bovenberg R.A.L."/>
            <person name="Breitling R."/>
            <person name="Takano E."/>
        </authorList>
    </citation>
    <scope>NUCLEOTIDE SEQUENCE [LARGE SCALE GENOMIC DNA]</scope>
    <source>
        <strain evidence="3">ATCC 27064 / DSM 738 / JCM 4710 / NBRC 13307 / NCIMB 12785 / NRRL 3585 / VKM Ac-602</strain>
    </source>
</reference>
<dbReference type="Proteomes" id="UP000002357">
    <property type="component" value="Chromosome"/>
</dbReference>
<proteinExistence type="predicted"/>
<dbReference type="InterPro" id="IPR013211">
    <property type="entry name" value="LVIVD"/>
</dbReference>
<dbReference type="Pfam" id="PF08309">
    <property type="entry name" value="LVIVD"/>
    <property type="match status" value="1"/>
</dbReference>
<protein>
    <submittedName>
        <fullName evidence="2">Putative secreted protein</fullName>
    </submittedName>
</protein>
<evidence type="ECO:0000313" key="3">
    <source>
        <dbReference type="Proteomes" id="UP000002357"/>
    </source>
</evidence>
<sequence>MLGKILPWSVHPFDNERNHREDVVSLLHNTGTRARRLGGATAAAGLLATLLTAAPAMATPDPGDKPLGGDKVTSGEVSKARSAIDQGRIPGVDEIVKSPNIEHLVNVPKGALKNTNTDISFQGKYAYAGNYDGFTIFDISNPKAPKTVSEVLCPGGQNDVSVSGNLLILSTDSSRSDNSCTSTSQSATVKESWEGIKVFDISDKRNPKYVAAVETACGSHTNTIVPDGRNVYVYVSSYSPQATFPDCKPPHDGISIVKVPRKAPEQASLVGFPVLFPDGGNPGAPTNPGVSPTSGCHDITVLPSKDLAAGACMGDGILFDIKNPERPKVIDRVQDNENFAFWHSATFNQRANKVVFTDELGGGGAATCNVEVGPERGANGIYDIVGKGDQRKLVFRSYFKIDRHQAATEVCVAHNGSLIPVKGRDLMVQAWYQGGISVWDFTDSSKPKEIGYFERGPVTLERVTSAGPWSAYYYNGHVYSSDIAKGIDVLKINDRRTDPAKKVRLHELNVQTQPDYFDQDDDHDEDDD</sequence>
<dbReference type="eggNOG" id="COG5276">
    <property type="taxonomic scope" value="Bacteria"/>
</dbReference>